<evidence type="ECO:0000313" key="2">
    <source>
        <dbReference type="EMBL" id="RCW50809.1"/>
    </source>
</evidence>
<protein>
    <submittedName>
        <fullName evidence="2">Uncharacterized protein</fullName>
    </submittedName>
</protein>
<comment type="caution">
    <text evidence="2">The sequence shown here is derived from an EMBL/GenBank/DDBJ whole genome shotgun (WGS) entry which is preliminary data.</text>
</comment>
<feature type="compositionally biased region" description="Pro residues" evidence="1">
    <location>
        <begin position="71"/>
        <end position="87"/>
    </location>
</feature>
<accession>A0A368W7I1</accession>
<proteinExistence type="predicted"/>
<dbReference type="AlphaFoldDB" id="A0A368W7I1"/>
<dbReference type="OrthoDB" id="2068061at2"/>
<reference evidence="2 3" key="1">
    <citation type="submission" date="2018-07" db="EMBL/GenBank/DDBJ databases">
        <title>Genomic Encyclopedia of Type Strains, Phase III (KMG-III): the genomes of soil and plant-associated and newly described type strains.</title>
        <authorList>
            <person name="Whitman W."/>
        </authorList>
    </citation>
    <scope>NUCLEOTIDE SEQUENCE [LARGE SCALE GENOMIC DNA]</scope>
    <source>
        <strain evidence="2 3">CECT 7506</strain>
    </source>
</reference>
<dbReference type="Proteomes" id="UP000252415">
    <property type="component" value="Unassembled WGS sequence"/>
</dbReference>
<feature type="compositionally biased region" description="Pro residues" evidence="1">
    <location>
        <begin position="95"/>
        <end position="104"/>
    </location>
</feature>
<organism evidence="2 3">
    <name type="scientific">Paenibacillus prosopidis</name>
    <dbReference type="NCBI Taxonomy" id="630520"/>
    <lineage>
        <taxon>Bacteria</taxon>
        <taxon>Bacillati</taxon>
        <taxon>Bacillota</taxon>
        <taxon>Bacilli</taxon>
        <taxon>Bacillales</taxon>
        <taxon>Paenibacillaceae</taxon>
        <taxon>Paenibacillus</taxon>
    </lineage>
</organism>
<feature type="compositionally biased region" description="Gly residues" evidence="1">
    <location>
        <begin position="11"/>
        <end position="70"/>
    </location>
</feature>
<evidence type="ECO:0000313" key="3">
    <source>
        <dbReference type="Proteomes" id="UP000252415"/>
    </source>
</evidence>
<feature type="region of interest" description="Disordered" evidence="1">
    <location>
        <begin position="1"/>
        <end position="104"/>
    </location>
</feature>
<dbReference type="RefSeq" id="WP_114378344.1">
    <property type="nucleotide sequence ID" value="NZ_QPJD01000002.1"/>
</dbReference>
<name>A0A368W7I1_9BACL</name>
<dbReference type="EMBL" id="QPJD01000002">
    <property type="protein sequence ID" value="RCW50809.1"/>
    <property type="molecule type" value="Genomic_DNA"/>
</dbReference>
<sequence>MSLLPPFGPPGSQGGGLPPFGPPGSQGGGLPPFGPPGSQGGGLPPFGPPGSQGGGLPPFGPPGSQGGGLPPFGPQPGPPGPPMPPGPSGFQAPTSAPPQFVPPRPQFTAFAVDPGGIRRCLFRNTYIWLRNGNQFWYFPIFVGRTSVAGFQWNGFFWMYAGYDLNLVESFTCF</sequence>
<gene>
    <name evidence="2" type="ORF">DFP97_1021</name>
</gene>
<keyword evidence="3" id="KW-1185">Reference proteome</keyword>
<evidence type="ECO:0000256" key="1">
    <source>
        <dbReference type="SAM" id="MobiDB-lite"/>
    </source>
</evidence>